<reference evidence="3" key="1">
    <citation type="submission" date="2025-08" db="UniProtKB">
        <authorList>
            <consortium name="Ensembl"/>
        </authorList>
    </citation>
    <scope>IDENTIFICATION</scope>
</reference>
<feature type="region of interest" description="Disordered" evidence="1">
    <location>
        <begin position="203"/>
        <end position="241"/>
    </location>
</feature>
<evidence type="ECO:0000259" key="2">
    <source>
        <dbReference type="Pfam" id="PF18199"/>
    </source>
</evidence>
<dbReference type="Pfam" id="PF18199">
    <property type="entry name" value="Dynein_C"/>
    <property type="match status" value="1"/>
</dbReference>
<feature type="compositionally biased region" description="Polar residues" evidence="1">
    <location>
        <begin position="221"/>
        <end position="230"/>
    </location>
</feature>
<organism evidence="3 4">
    <name type="scientific">Prolemur simus</name>
    <name type="common">Greater bamboo lemur</name>
    <name type="synonym">Hapalemur simus</name>
    <dbReference type="NCBI Taxonomy" id="1328070"/>
    <lineage>
        <taxon>Eukaryota</taxon>
        <taxon>Metazoa</taxon>
        <taxon>Chordata</taxon>
        <taxon>Craniata</taxon>
        <taxon>Vertebrata</taxon>
        <taxon>Euteleostomi</taxon>
        <taxon>Mammalia</taxon>
        <taxon>Eutheria</taxon>
        <taxon>Euarchontoglires</taxon>
        <taxon>Primates</taxon>
        <taxon>Strepsirrhini</taxon>
        <taxon>Lemuriformes</taxon>
        <taxon>Lemuridae</taxon>
        <taxon>Prolemur</taxon>
    </lineage>
</organism>
<dbReference type="PANTHER" id="PTHR46532:SF13">
    <property type="entry name" value="CYTOPLASMIC DYNEIN 1 HEAVY CHAIN 1"/>
    <property type="match status" value="1"/>
</dbReference>
<dbReference type="GO" id="GO:0051959">
    <property type="term" value="F:dynein light intermediate chain binding"/>
    <property type="evidence" value="ECO:0007669"/>
    <property type="project" value="InterPro"/>
</dbReference>
<evidence type="ECO:0000313" key="4">
    <source>
        <dbReference type="Proteomes" id="UP000694414"/>
    </source>
</evidence>
<dbReference type="GO" id="GO:0007018">
    <property type="term" value="P:microtubule-based movement"/>
    <property type="evidence" value="ECO:0007669"/>
    <property type="project" value="InterPro"/>
</dbReference>
<dbReference type="Gene3D" id="1.20.1270.280">
    <property type="match status" value="1"/>
</dbReference>
<gene>
    <name evidence="3" type="primary">DYNC1H1</name>
</gene>
<reference evidence="3" key="2">
    <citation type="submission" date="2025-09" db="UniProtKB">
        <authorList>
            <consortium name="Ensembl"/>
        </authorList>
    </citation>
    <scope>IDENTIFICATION</scope>
</reference>
<dbReference type="Ensembl" id="ENSPSMT00000038484.1">
    <property type="protein sequence ID" value="ENSPSMP00000033400.1"/>
    <property type="gene ID" value="ENSPSMG00000023033.1"/>
</dbReference>
<evidence type="ECO:0000256" key="1">
    <source>
        <dbReference type="SAM" id="MobiDB-lite"/>
    </source>
</evidence>
<protein>
    <submittedName>
        <fullName evidence="3">Dynein cytoplasmic 1 heavy chain 1</fullName>
    </submittedName>
</protein>
<feature type="domain" description="Dynein heavy chain C-terminal" evidence="2">
    <location>
        <begin position="1"/>
        <end position="156"/>
    </location>
</feature>
<dbReference type="FunFam" id="1.20.1270.280:FF:000004">
    <property type="entry name" value="Cytoplasmic dynein heavy chain 2"/>
    <property type="match status" value="1"/>
</dbReference>
<sequence>MISKMLKMQMLEDEDDLAYAETEKKTRTDSTSDGRPAWMRTLHTTASNWLLLIPQTLSHLKRTVENIKDPLFRFFEREVKMGAKLLQDVRQDLADVVQVCEGKKKQTNYLRTLINELVKGILPRSWSHYTVPAGMTVIQWVSDFSERIKQLQNISQAAASGGAKELKVVKDGPEHLGALGPLEWAGAGQPGRHCAPALPTTVTSAWSTERAPLQGDHSGCESRTPSQTESPGVAGKAQGSP</sequence>
<dbReference type="AlphaFoldDB" id="A0A8C9AH21"/>
<proteinExistence type="predicted"/>
<name>A0A8C9AH21_PROSS</name>
<keyword evidence="4" id="KW-1185">Reference proteome</keyword>
<dbReference type="GO" id="GO:0005858">
    <property type="term" value="C:axonemal dynein complex"/>
    <property type="evidence" value="ECO:0007669"/>
    <property type="project" value="TreeGrafter"/>
</dbReference>
<dbReference type="InterPro" id="IPR041228">
    <property type="entry name" value="Dynein_C"/>
</dbReference>
<evidence type="ECO:0000313" key="3">
    <source>
        <dbReference type="Ensembl" id="ENSPSMP00000033400.1"/>
    </source>
</evidence>
<dbReference type="PANTHER" id="PTHR46532">
    <property type="entry name" value="MALE FERTILITY FACTOR KL5"/>
    <property type="match status" value="1"/>
</dbReference>
<dbReference type="Proteomes" id="UP000694414">
    <property type="component" value="Unplaced"/>
</dbReference>
<dbReference type="InterPro" id="IPR026983">
    <property type="entry name" value="DHC"/>
</dbReference>
<dbReference type="GeneTree" id="ENSGT00940000156103"/>
<accession>A0A8C9AH21</accession>
<dbReference type="GO" id="GO:0045505">
    <property type="term" value="F:dynein intermediate chain binding"/>
    <property type="evidence" value="ECO:0007669"/>
    <property type="project" value="InterPro"/>
</dbReference>